<dbReference type="EMBL" id="MK072384">
    <property type="protein sequence ID" value="AYV82638.1"/>
    <property type="molecule type" value="Genomic_DNA"/>
</dbReference>
<name>A0A3G5A633_9VIRU</name>
<accession>A0A3G5A633</accession>
<gene>
    <name evidence="1" type="ORF">Hyperionvirus2_6</name>
</gene>
<organism evidence="1">
    <name type="scientific">Hyperionvirus sp</name>
    <dbReference type="NCBI Taxonomy" id="2487770"/>
    <lineage>
        <taxon>Viruses</taxon>
        <taxon>Varidnaviria</taxon>
        <taxon>Bamfordvirae</taxon>
        <taxon>Nucleocytoviricota</taxon>
        <taxon>Megaviricetes</taxon>
        <taxon>Imitervirales</taxon>
        <taxon>Mimiviridae</taxon>
        <taxon>Klosneuvirinae</taxon>
    </lineage>
</organism>
<evidence type="ECO:0000313" key="1">
    <source>
        <dbReference type="EMBL" id="AYV82638.1"/>
    </source>
</evidence>
<sequence>MSSNFDRLVFWILPRPNIMTERTLPDVDLFRMASISDSRASVENFVVALVSGLVNMCCGVYI</sequence>
<reference evidence="1" key="1">
    <citation type="submission" date="2018-10" db="EMBL/GenBank/DDBJ databases">
        <title>Hidden diversity of soil giant viruses.</title>
        <authorList>
            <person name="Schulz F."/>
            <person name="Alteio L."/>
            <person name="Goudeau D."/>
            <person name="Ryan E.M."/>
            <person name="Malmstrom R.R."/>
            <person name="Blanchard J."/>
            <person name="Woyke T."/>
        </authorList>
    </citation>
    <scope>NUCLEOTIDE SEQUENCE</scope>
    <source>
        <strain evidence="1">HYV1</strain>
    </source>
</reference>
<proteinExistence type="predicted"/>
<protein>
    <submittedName>
        <fullName evidence="1">Uncharacterized protein</fullName>
    </submittedName>
</protein>